<evidence type="ECO:0000256" key="10">
    <source>
        <dbReference type="SAM" id="MobiDB-lite"/>
    </source>
</evidence>
<dbReference type="Proteomes" id="UP000492820">
    <property type="component" value="Unassembled WGS sequence"/>
</dbReference>
<reference evidence="12 13" key="1">
    <citation type="journal article" date="2013" name="Nature">
        <title>The genomes of four tapeworm species reveal adaptations to parasitism.</title>
        <authorList>
            <person name="Tsai I.J."/>
            <person name="Zarowiecki M."/>
            <person name="Holroyd N."/>
            <person name="Garciarrubio A."/>
            <person name="Sanchez-Flores A."/>
            <person name="Brooks K.L."/>
            <person name="Tracey A."/>
            <person name="Bobes R.J."/>
            <person name="Fragoso G."/>
            <person name="Sciutto E."/>
            <person name="Aslett M."/>
            <person name="Beasley H."/>
            <person name="Bennett H.M."/>
            <person name="Cai J."/>
            <person name="Camicia F."/>
            <person name="Clark R."/>
            <person name="Cucher M."/>
            <person name="De Silva N."/>
            <person name="Day T.A."/>
            <person name="Deplazes P."/>
            <person name="Estrada K."/>
            <person name="Fernandez C."/>
            <person name="Holland P.W."/>
            <person name="Hou J."/>
            <person name="Hu S."/>
            <person name="Huckvale T."/>
            <person name="Hung S.S."/>
            <person name="Kamenetzky L."/>
            <person name="Keane J.A."/>
            <person name="Kiss F."/>
            <person name="Koziol U."/>
            <person name="Lambert O."/>
            <person name="Liu K."/>
            <person name="Luo X."/>
            <person name="Luo Y."/>
            <person name="Macchiaroli N."/>
            <person name="Nichol S."/>
            <person name="Paps J."/>
            <person name="Parkinson J."/>
            <person name="Pouchkina-Stantcheva N."/>
            <person name="Riddiford N."/>
            <person name="Rosenzvit M."/>
            <person name="Salinas G."/>
            <person name="Wasmuth J.D."/>
            <person name="Zamanian M."/>
            <person name="Zheng Y."/>
            <person name="Cai X."/>
            <person name="Soberon X."/>
            <person name="Olson P.D."/>
            <person name="Laclette J.P."/>
            <person name="Brehm K."/>
            <person name="Berriman M."/>
            <person name="Garciarrubio A."/>
            <person name="Bobes R.J."/>
            <person name="Fragoso G."/>
            <person name="Sanchez-Flores A."/>
            <person name="Estrada K."/>
            <person name="Cevallos M.A."/>
            <person name="Morett E."/>
            <person name="Gonzalez V."/>
            <person name="Portillo T."/>
            <person name="Ochoa-Leyva A."/>
            <person name="Jose M.V."/>
            <person name="Sciutto E."/>
            <person name="Landa A."/>
            <person name="Jimenez L."/>
            <person name="Valdes V."/>
            <person name="Carrero J.C."/>
            <person name="Larralde C."/>
            <person name="Morales-Montor J."/>
            <person name="Limon-Lason J."/>
            <person name="Soberon X."/>
            <person name="Laclette J.P."/>
        </authorList>
    </citation>
    <scope>NUCLEOTIDE SEQUENCE [LARGE SCALE GENOMIC DNA]</scope>
</reference>
<keyword evidence="9" id="KW-0539">Nucleus</keyword>
<evidence type="ECO:0000259" key="11">
    <source>
        <dbReference type="PROSITE" id="PS50076"/>
    </source>
</evidence>
<evidence type="ECO:0000313" key="12">
    <source>
        <dbReference type="EMBL" id="CDS19609.1"/>
    </source>
</evidence>
<dbReference type="SUPFAM" id="SSF46565">
    <property type="entry name" value="Chaperone J-domain"/>
    <property type="match status" value="1"/>
</dbReference>
<dbReference type="GO" id="GO:0003682">
    <property type="term" value="F:chromatin binding"/>
    <property type="evidence" value="ECO:0007669"/>
    <property type="project" value="TreeGrafter"/>
</dbReference>
<evidence type="ECO:0000256" key="7">
    <source>
        <dbReference type="ARBA" id="ARBA00023125"/>
    </source>
</evidence>
<dbReference type="InterPro" id="IPR002939">
    <property type="entry name" value="DnaJ_C"/>
</dbReference>
<organism evidence="12">
    <name type="scientific">Echinococcus granulosus</name>
    <name type="common">Hydatid tapeworm</name>
    <dbReference type="NCBI Taxonomy" id="6210"/>
    <lineage>
        <taxon>Eukaryota</taxon>
        <taxon>Metazoa</taxon>
        <taxon>Spiralia</taxon>
        <taxon>Lophotrochozoa</taxon>
        <taxon>Platyhelminthes</taxon>
        <taxon>Cestoda</taxon>
        <taxon>Eucestoda</taxon>
        <taxon>Cyclophyllidea</taxon>
        <taxon>Taeniidae</taxon>
        <taxon>Echinococcus</taxon>
        <taxon>Echinococcus granulosus group</taxon>
    </lineage>
</organism>
<dbReference type="GO" id="GO:0006457">
    <property type="term" value="P:protein folding"/>
    <property type="evidence" value="ECO:0007669"/>
    <property type="project" value="InterPro"/>
</dbReference>
<protein>
    <recommendedName>
        <fullName evidence="2">Menin</fullName>
    </recommendedName>
</protein>
<accession>A0A068WPP9</accession>
<dbReference type="EMBL" id="LK028579">
    <property type="protein sequence ID" value="CDS19609.1"/>
    <property type="molecule type" value="Genomic_DNA"/>
</dbReference>
<dbReference type="GO" id="GO:0006357">
    <property type="term" value="P:regulation of transcription by RNA polymerase II"/>
    <property type="evidence" value="ECO:0007669"/>
    <property type="project" value="TreeGrafter"/>
</dbReference>
<dbReference type="GO" id="GO:0035097">
    <property type="term" value="C:histone methyltransferase complex"/>
    <property type="evidence" value="ECO:0007669"/>
    <property type="project" value="TreeGrafter"/>
</dbReference>
<evidence type="ECO:0000313" key="13">
    <source>
        <dbReference type="Proteomes" id="UP000492820"/>
    </source>
</evidence>
<feature type="compositionally biased region" description="Basic and acidic residues" evidence="10">
    <location>
        <begin position="1340"/>
        <end position="1360"/>
    </location>
</feature>
<evidence type="ECO:0000313" key="14">
    <source>
        <dbReference type="WBParaSite" id="EgrG_000493700"/>
    </source>
</evidence>
<name>A0A068WPP9_ECHGR</name>
<dbReference type="SUPFAM" id="SSF49493">
    <property type="entry name" value="HSP40/DnaJ peptide-binding domain"/>
    <property type="match status" value="2"/>
</dbReference>
<proteinExistence type="predicted"/>
<evidence type="ECO:0000256" key="1">
    <source>
        <dbReference type="ARBA" id="ARBA00004123"/>
    </source>
</evidence>
<keyword evidence="3" id="KW-0678">Repressor</keyword>
<feature type="region of interest" description="Disordered" evidence="10">
    <location>
        <begin position="792"/>
        <end position="822"/>
    </location>
</feature>
<evidence type="ECO:0000256" key="2">
    <source>
        <dbReference type="ARBA" id="ARBA00021162"/>
    </source>
</evidence>
<evidence type="ECO:0000256" key="4">
    <source>
        <dbReference type="ARBA" id="ARBA00022553"/>
    </source>
</evidence>
<sequence>MCSAGVVRPDYYSLLEVPRGASEEEIRKAYRRLALLYHPDKNATAEAEARFKEISKAYEVLGDAEKRRLYDLYGNGCLKGPPPMRSFGSSFDGDCGAFHTFQMFFGGDKAFKPFVEVTTNGMQSTCVFNAPSVQNTERYSQPASKDSSSTFHRTKRDIEHPVKVRLDELLGNTQRRMRVHRRRFDCLSRCYVQENRVLTFNIPPGAQNGTRIRFEREGNEATPNEPPGDVVFILQEEAHELFLREDCNLRTGCKIDLKLALFGGSLVIKGLKDESFSVKMEPMPSSLSPLIIPGGGLPDIRSKDMDGNAAADSFDSQKLKRGDLIVHFEIELPSLLPNKPKTEAIRSALPGQGQLKFQYLPRQLIFALHSLRLYYSTLVTAFIVCAMKCAVMSCRWTVVYGPCIMTLRSATSTSMRAWRRFFPLVSVESLVELFEEMLQTSHLSDSASTCSSATTTPAVCPEPNLAFLSIILGYIESHIATAGESTTPASAPTRKRSLSGTRSNCGAKRLTVRPSPAATAPAVAASPYEANSPEVPPSLSEEEIPAASTPSLAPSDSTPSPMSAAASLMRVAVETARSEFPILRYEEAEQLYQRFYTMIVHNPKLASMARVLPDQVTPKKLGLSSNRRLVKAVCDVLCAHMASPARQREHFAHAQSIYSLLEYGQLDSFGLAYATVAACQLLGYTDVHLALSEDHAWVEFGSPERRETADVSVIPALEPTEVLSPVKITTTTSVSTLYPPPVRLGHLLHSWLYLNGCPVVCNPLVLSVAAAVTAIQPCGLSKSVRPIDQITMASVPPSSSKRPRQKLSSGTLSTSSDGHPVRSVETISPELVRLKQTLLWTVYRAGMLNQYPLGLTNLADIEEGYPSTGIRLEEVVCDLQISSGVPATDYVLPEIVEVYGDFRDVGFSPTPSRQLDVPLELLRRAVEINRVFFRNQHVYPYIYLANYLQRRGDTPGALRCWAEAARVIGQYNHSSEDAEIYREFLDIATRVIPEIFRLCAVEHRSGMSTKPNLLDSPLCLAYLLAFYDHLCLWEEGSAVPVLHVGWVDKLVASLTRFSIQARTQLHLEAIRATGDEENLRMSTVTPKKKYPYPRARQSSLGSDSVVIHPITVRESEPSPLPVSKMETEVEVASAPLEDPKTSTIDTANEMTKAEPLRVILPPPAASMSFQSCSTTGSSVLSVFINTPLTSGGENSTIVSISEMASKPPKQEMAKSLPKQDLLLPGIIDGLEGGEEDLLDVYSLVVDCCTGPKEKLISRLAKASQFRLLNPAFLMGDLTAPPFADPEELADFLMEREPSKIKEEDREEPEFLPEPPSSTPAAVVEIPDGRQTQEEQPQCKQQDDHELGEKEQKLDPSRPHDAVAAAAEDEMEVEEDEEVDVGVAIPSQHRASSPESSACPSLPSIPSTPPIFPLPVTPEAMTAVATEGAVTTVVGMATVDNDVTDAPKPQTPAASVLVNKEEEEKARTATVPDTEVETTTQVSSITPMAPTTTIIQFTKEEEMNDFIEESKPPGVYLRLYSTKMCRIARLLNAPGCLKSSAIKLTLTAQSEVGFGRRRRASTNAPPPWKATAAAAFSNRAENSALTLE</sequence>
<dbReference type="InterPro" id="IPR036869">
    <property type="entry name" value="J_dom_sf"/>
</dbReference>
<keyword evidence="4" id="KW-0597">Phosphoprotein</keyword>
<dbReference type="GO" id="GO:0008285">
    <property type="term" value="P:negative regulation of cell population proliferation"/>
    <property type="evidence" value="ECO:0007669"/>
    <property type="project" value="TreeGrafter"/>
</dbReference>
<evidence type="ECO:0000256" key="8">
    <source>
        <dbReference type="ARBA" id="ARBA00023163"/>
    </source>
</evidence>
<evidence type="ECO:0000256" key="5">
    <source>
        <dbReference type="ARBA" id="ARBA00022853"/>
    </source>
</evidence>
<dbReference type="InterPro" id="IPR018253">
    <property type="entry name" value="DnaJ_domain_CS"/>
</dbReference>
<dbReference type="PROSITE" id="PS50076">
    <property type="entry name" value="DNAJ_2"/>
    <property type="match status" value="1"/>
</dbReference>
<dbReference type="PANTHER" id="PTHR12693:SF3">
    <property type="entry name" value="MENIN"/>
    <property type="match status" value="1"/>
</dbReference>
<dbReference type="InterPro" id="IPR008971">
    <property type="entry name" value="HSP40/DnaJ_pept-bd"/>
</dbReference>
<comment type="subcellular location">
    <subcellularLocation>
        <location evidence="1">Nucleus</location>
    </subcellularLocation>
</comment>
<keyword evidence="5" id="KW-0156">Chromatin regulator</keyword>
<feature type="domain" description="J" evidence="11">
    <location>
        <begin position="10"/>
        <end position="74"/>
    </location>
</feature>
<dbReference type="GO" id="GO:0000976">
    <property type="term" value="F:transcription cis-regulatory region binding"/>
    <property type="evidence" value="ECO:0007669"/>
    <property type="project" value="TreeGrafter"/>
</dbReference>
<feature type="compositionally biased region" description="Low complexity" evidence="10">
    <location>
        <begin position="807"/>
        <end position="818"/>
    </location>
</feature>
<dbReference type="GO" id="GO:0000785">
    <property type="term" value="C:chromatin"/>
    <property type="evidence" value="ECO:0007669"/>
    <property type="project" value="TreeGrafter"/>
</dbReference>
<evidence type="ECO:0000256" key="9">
    <source>
        <dbReference type="ARBA" id="ARBA00023242"/>
    </source>
</evidence>
<dbReference type="WBParaSite" id="EgrG_000493700">
    <property type="protein sequence ID" value="EgrG_000493700"/>
    <property type="gene ID" value="EgrG_000493700"/>
</dbReference>
<dbReference type="InterPro" id="IPR007747">
    <property type="entry name" value="Menin"/>
</dbReference>
<dbReference type="Gene3D" id="2.60.260.20">
    <property type="entry name" value="Urease metallochaperone UreE, N-terminal domain"/>
    <property type="match status" value="2"/>
</dbReference>
<dbReference type="InterPro" id="IPR001623">
    <property type="entry name" value="DnaJ_domain"/>
</dbReference>
<dbReference type="PRINTS" id="PR00625">
    <property type="entry name" value="JDOMAIN"/>
</dbReference>
<dbReference type="Pfam" id="PF00226">
    <property type="entry name" value="DnaJ"/>
    <property type="match status" value="1"/>
</dbReference>
<dbReference type="GO" id="GO:0051082">
    <property type="term" value="F:unfolded protein binding"/>
    <property type="evidence" value="ECO:0007669"/>
    <property type="project" value="InterPro"/>
</dbReference>
<dbReference type="PANTHER" id="PTHR12693">
    <property type="entry name" value="MENIN"/>
    <property type="match status" value="1"/>
</dbReference>
<evidence type="ECO:0000256" key="6">
    <source>
        <dbReference type="ARBA" id="ARBA00023015"/>
    </source>
</evidence>
<dbReference type="GO" id="GO:0006325">
    <property type="term" value="P:chromatin organization"/>
    <property type="evidence" value="ECO:0007669"/>
    <property type="project" value="UniProtKB-KW"/>
</dbReference>
<evidence type="ECO:0000256" key="3">
    <source>
        <dbReference type="ARBA" id="ARBA00022491"/>
    </source>
</evidence>
<dbReference type="SMART" id="SM00271">
    <property type="entry name" value="DnaJ"/>
    <property type="match status" value="1"/>
</dbReference>
<dbReference type="GO" id="GO:0045786">
    <property type="term" value="P:negative regulation of cell cycle"/>
    <property type="evidence" value="ECO:0007669"/>
    <property type="project" value="TreeGrafter"/>
</dbReference>
<keyword evidence="8" id="KW-0804">Transcription</keyword>
<dbReference type="Gene3D" id="1.10.287.110">
    <property type="entry name" value="DnaJ domain"/>
    <property type="match status" value="1"/>
</dbReference>
<dbReference type="CDD" id="cd06257">
    <property type="entry name" value="DnaJ"/>
    <property type="match status" value="1"/>
</dbReference>
<dbReference type="PROSITE" id="PS00636">
    <property type="entry name" value="DNAJ_1"/>
    <property type="match status" value="1"/>
</dbReference>
<dbReference type="Pfam" id="PF01556">
    <property type="entry name" value="DnaJ_C"/>
    <property type="match status" value="1"/>
</dbReference>
<feature type="compositionally biased region" description="Low complexity" evidence="10">
    <location>
        <begin position="512"/>
        <end position="527"/>
    </location>
</feature>
<feature type="region of interest" description="Disordered" evidence="10">
    <location>
        <begin position="484"/>
        <end position="561"/>
    </location>
</feature>
<dbReference type="CDD" id="cd10747">
    <property type="entry name" value="DnaJ_C"/>
    <property type="match status" value="1"/>
</dbReference>
<feature type="compositionally biased region" description="Polar residues" evidence="10">
    <location>
        <begin position="548"/>
        <end position="561"/>
    </location>
</feature>
<dbReference type="GO" id="GO:0000403">
    <property type="term" value="F:Y-form DNA binding"/>
    <property type="evidence" value="ECO:0007669"/>
    <property type="project" value="TreeGrafter"/>
</dbReference>
<gene>
    <name evidence="14" type="primary">EGR_01254</name>
    <name evidence="12" type="ORF">EgrG_000493700</name>
</gene>
<reference evidence="12" key="2">
    <citation type="submission" date="2014-06" db="EMBL/GenBank/DDBJ databases">
        <authorList>
            <person name="Aslett M."/>
        </authorList>
    </citation>
    <scope>NUCLEOTIDE SEQUENCE</scope>
</reference>
<reference evidence="14" key="3">
    <citation type="submission" date="2020-10" db="UniProtKB">
        <authorList>
            <consortium name="WormBaseParasite"/>
        </authorList>
    </citation>
    <scope>IDENTIFICATION</scope>
</reference>
<keyword evidence="6" id="KW-0805">Transcription regulation</keyword>
<keyword evidence="7" id="KW-0238">DNA-binding</keyword>
<dbReference type="Pfam" id="PF05053">
    <property type="entry name" value="Menin"/>
    <property type="match status" value="2"/>
</dbReference>
<dbReference type="OrthoDB" id="5962932at2759"/>
<feature type="region of interest" description="Disordered" evidence="10">
    <location>
        <begin position="1299"/>
        <end position="1372"/>
    </location>
</feature>